<feature type="transmembrane region" description="Helical" evidence="1">
    <location>
        <begin position="148"/>
        <end position="168"/>
    </location>
</feature>
<proteinExistence type="predicted"/>
<feature type="transmembrane region" description="Helical" evidence="1">
    <location>
        <begin position="81"/>
        <end position="98"/>
    </location>
</feature>
<accession>A0AAD5V767</accession>
<organism evidence="2 3">
    <name type="scientific">Meripilus lineatus</name>
    <dbReference type="NCBI Taxonomy" id="2056292"/>
    <lineage>
        <taxon>Eukaryota</taxon>
        <taxon>Fungi</taxon>
        <taxon>Dikarya</taxon>
        <taxon>Basidiomycota</taxon>
        <taxon>Agaricomycotina</taxon>
        <taxon>Agaricomycetes</taxon>
        <taxon>Polyporales</taxon>
        <taxon>Meripilaceae</taxon>
        <taxon>Meripilus</taxon>
    </lineage>
</organism>
<evidence type="ECO:0000313" key="2">
    <source>
        <dbReference type="EMBL" id="KAJ3487953.1"/>
    </source>
</evidence>
<keyword evidence="1" id="KW-1133">Transmembrane helix</keyword>
<dbReference type="AlphaFoldDB" id="A0AAD5V767"/>
<feature type="transmembrane region" description="Helical" evidence="1">
    <location>
        <begin position="41"/>
        <end position="61"/>
    </location>
</feature>
<dbReference type="EMBL" id="JANAWD010000078">
    <property type="protein sequence ID" value="KAJ3487953.1"/>
    <property type="molecule type" value="Genomic_DNA"/>
</dbReference>
<gene>
    <name evidence="2" type="ORF">NLI96_g3173</name>
</gene>
<name>A0AAD5V767_9APHY</name>
<keyword evidence="3" id="KW-1185">Reference proteome</keyword>
<evidence type="ECO:0000313" key="3">
    <source>
        <dbReference type="Proteomes" id="UP001212997"/>
    </source>
</evidence>
<feature type="transmembrane region" description="Helical" evidence="1">
    <location>
        <begin position="12"/>
        <end position="29"/>
    </location>
</feature>
<keyword evidence="1" id="KW-0812">Transmembrane</keyword>
<reference evidence="2" key="1">
    <citation type="submission" date="2022-07" db="EMBL/GenBank/DDBJ databases">
        <title>Genome Sequence of Physisporinus lineatus.</title>
        <authorList>
            <person name="Buettner E."/>
        </authorList>
    </citation>
    <scope>NUCLEOTIDE SEQUENCE</scope>
    <source>
        <strain evidence="2">VT162</strain>
    </source>
</reference>
<feature type="transmembrane region" description="Helical" evidence="1">
    <location>
        <begin position="118"/>
        <end position="136"/>
    </location>
</feature>
<dbReference type="Proteomes" id="UP001212997">
    <property type="component" value="Unassembled WGS sequence"/>
</dbReference>
<comment type="caution">
    <text evidence="2">The sequence shown here is derived from an EMBL/GenBank/DDBJ whole genome shotgun (WGS) entry which is preliminary data.</text>
</comment>
<keyword evidence="1" id="KW-0472">Membrane</keyword>
<evidence type="ECO:0000256" key="1">
    <source>
        <dbReference type="SAM" id="Phobius"/>
    </source>
</evidence>
<protein>
    <submittedName>
        <fullName evidence="2">Uncharacterized protein</fullName>
    </submittedName>
</protein>
<sequence>MGGFVIETFLGILLYGISLAQAYVYWLNCTRGPNYNHDPRILRSSVLLVMIIETVHTALLMQATYHHTVITACSPWEDLKVLWSAGVCVLLGTMLAFLRAGKPSHVCQITANSRKDKAFGVGTAAFIFIFEVWTDLRLRLAPKVVLESGITLSAATDLTIAGILIYRLRKSRTGFEE</sequence>